<keyword evidence="3" id="KW-1185">Reference proteome</keyword>
<organism evidence="2 3">
    <name type="scientific">Tsuneonella suprasediminis</name>
    <dbReference type="NCBI Taxonomy" id="2306996"/>
    <lineage>
        <taxon>Bacteria</taxon>
        <taxon>Pseudomonadati</taxon>
        <taxon>Pseudomonadota</taxon>
        <taxon>Alphaproteobacteria</taxon>
        <taxon>Sphingomonadales</taxon>
        <taxon>Erythrobacteraceae</taxon>
        <taxon>Tsuneonella</taxon>
    </lineage>
</organism>
<name>A0A419QY84_9SPHN</name>
<dbReference type="OrthoDB" id="7328956at2"/>
<comment type="caution">
    <text evidence="2">The sequence shown here is derived from an EMBL/GenBank/DDBJ whole genome shotgun (WGS) entry which is preliminary data.</text>
</comment>
<dbReference type="RefSeq" id="WP_120112539.1">
    <property type="nucleotide sequence ID" value="NZ_RAHJ01000022.1"/>
</dbReference>
<gene>
    <name evidence="2" type="ORF">D6858_15160</name>
</gene>
<dbReference type="AlphaFoldDB" id="A0A419QY84"/>
<dbReference type="InterPro" id="IPR005625">
    <property type="entry name" value="PepSY-ass_TM"/>
</dbReference>
<dbReference type="EMBL" id="RAHJ01000022">
    <property type="protein sequence ID" value="RJX65634.1"/>
    <property type="molecule type" value="Genomic_DNA"/>
</dbReference>
<keyword evidence="1" id="KW-1133">Transmembrane helix</keyword>
<feature type="transmembrane region" description="Helical" evidence="1">
    <location>
        <begin position="175"/>
        <end position="195"/>
    </location>
</feature>
<feature type="transmembrane region" description="Helical" evidence="1">
    <location>
        <begin position="310"/>
        <end position="332"/>
    </location>
</feature>
<evidence type="ECO:0000256" key="1">
    <source>
        <dbReference type="SAM" id="Phobius"/>
    </source>
</evidence>
<accession>A0A419QY84</accession>
<dbReference type="Pfam" id="PF03929">
    <property type="entry name" value="PepSY_TM"/>
    <property type="match status" value="1"/>
</dbReference>
<protein>
    <submittedName>
        <fullName evidence="2">PepSY domain-containing protein</fullName>
    </submittedName>
</protein>
<evidence type="ECO:0000313" key="2">
    <source>
        <dbReference type="EMBL" id="RJX65634.1"/>
    </source>
</evidence>
<feature type="transmembrane region" description="Helical" evidence="1">
    <location>
        <begin position="12"/>
        <end position="31"/>
    </location>
</feature>
<sequence>MNLLATLHRWAGATIGAILIVLGLSGVALVWEDQWIGVPGANDRADVSASALTRTVNSAIAHHAGLTRITFAGDSIGLHQAAYADGSGAYLNGQGAIVEQWSGMWQRPELWIFDLHHYLFAGDIGKTITGVAGLAGVFFVISGAILWWRTRRTFVFRLWPKRMTRSAIIRQHRDLGIIVAPLLFVVMLSGTVMIFKPIGAVLVAPFPATVEHPALPATQVDRTDWNAIFRLAEKTFPGAEIRRIQFRDGTTSIRLRQSFEWTPNGRSFLRIDNTGIVTVDAPTATLDRQSVTEKFYPIHAGKVGGNGWKIVLTLTGISMVMLGALAFFGFWLRRK</sequence>
<reference evidence="2 3" key="1">
    <citation type="submission" date="2018-09" db="EMBL/GenBank/DDBJ databases">
        <title>Altererythrobacter sp.Ery1 and Ery12, the genome sequencing of novel strains in genus Alterythrobacter.</title>
        <authorList>
            <person name="Cheng H."/>
            <person name="Wu Y.-H."/>
            <person name="Fang C."/>
            <person name="Xu X.-W."/>
        </authorList>
    </citation>
    <scope>NUCLEOTIDE SEQUENCE [LARGE SCALE GENOMIC DNA]</scope>
    <source>
        <strain evidence="2 3">Ery12</strain>
    </source>
</reference>
<feature type="transmembrane region" description="Helical" evidence="1">
    <location>
        <begin position="128"/>
        <end position="148"/>
    </location>
</feature>
<keyword evidence="1" id="KW-0472">Membrane</keyword>
<proteinExistence type="predicted"/>
<dbReference type="PANTHER" id="PTHR34219">
    <property type="entry name" value="IRON-REGULATED INNER MEMBRANE PROTEIN-RELATED"/>
    <property type="match status" value="1"/>
</dbReference>
<dbReference type="Proteomes" id="UP000284322">
    <property type="component" value="Unassembled WGS sequence"/>
</dbReference>
<evidence type="ECO:0000313" key="3">
    <source>
        <dbReference type="Proteomes" id="UP000284322"/>
    </source>
</evidence>
<keyword evidence="1" id="KW-0812">Transmembrane</keyword>